<organism evidence="1 2">
    <name type="scientific">Marinobacter nitratireducens</name>
    <dbReference type="NCBI Taxonomy" id="1137280"/>
    <lineage>
        <taxon>Bacteria</taxon>
        <taxon>Pseudomonadati</taxon>
        <taxon>Pseudomonadota</taxon>
        <taxon>Gammaproteobacteria</taxon>
        <taxon>Pseudomonadales</taxon>
        <taxon>Marinobacteraceae</taxon>
        <taxon>Marinobacter</taxon>
    </lineage>
</organism>
<gene>
    <name evidence="1" type="ORF">D777_00419</name>
</gene>
<evidence type="ECO:0000313" key="1">
    <source>
        <dbReference type="EMBL" id="KEF32857.1"/>
    </source>
</evidence>
<proteinExistence type="predicted"/>
<sequence length="37" mass="4675">MPVYQRLERYGNNNETHKQYYECWAKANDHFRKQQDL</sequence>
<accession>A0A072N6G2</accession>
<dbReference type="EMBL" id="ANIE01000002">
    <property type="protein sequence ID" value="KEF32857.1"/>
    <property type="molecule type" value="Genomic_DNA"/>
</dbReference>
<protein>
    <submittedName>
        <fullName evidence="1">Uncharacterized protein</fullName>
    </submittedName>
</protein>
<dbReference type="AlphaFoldDB" id="A0A072N6G2"/>
<dbReference type="PATRIC" id="fig|1137280.3.peg.236"/>
<dbReference type="Proteomes" id="UP000035057">
    <property type="component" value="Unassembled WGS sequence"/>
</dbReference>
<comment type="caution">
    <text evidence="1">The sequence shown here is derived from an EMBL/GenBank/DDBJ whole genome shotgun (WGS) entry which is preliminary data.</text>
</comment>
<reference evidence="1 2" key="1">
    <citation type="submission" date="2012-12" db="EMBL/GenBank/DDBJ databases">
        <title>Genome assembly of Marinobacter sp. AK21.</title>
        <authorList>
            <person name="Khatri I."/>
            <person name="Kumar R."/>
            <person name="Vaidya B."/>
            <person name="Subramanian S."/>
            <person name="Pinnaka A."/>
        </authorList>
    </citation>
    <scope>NUCLEOTIDE SEQUENCE [LARGE SCALE GENOMIC DNA]</scope>
    <source>
        <strain evidence="1 2">AK21</strain>
    </source>
</reference>
<keyword evidence="2" id="KW-1185">Reference proteome</keyword>
<evidence type="ECO:0000313" key="2">
    <source>
        <dbReference type="Proteomes" id="UP000035057"/>
    </source>
</evidence>
<name>A0A072N6G2_9GAMM</name>